<dbReference type="OrthoDB" id="263893at2759"/>
<dbReference type="GO" id="GO:0045047">
    <property type="term" value="P:protein targeting to ER"/>
    <property type="evidence" value="ECO:0007669"/>
    <property type="project" value="TreeGrafter"/>
</dbReference>
<feature type="transmembrane region" description="Helical" evidence="9">
    <location>
        <begin position="49"/>
        <end position="67"/>
    </location>
</feature>
<sequence>MDAISKRLEGKIDFRGQRLSDRIQQESLVFAAVAAFIVGWLLQSLALTLYIYTFFFVVTMIICIPPWPMYNRHDTMWLSDGPKGNEKKTQ</sequence>
<keyword evidence="6 9" id="KW-1133">Transmembrane helix</keyword>
<keyword evidence="11" id="KW-1185">Reference proteome</keyword>
<evidence type="ECO:0000313" key="10">
    <source>
        <dbReference type="EMBL" id="KDN36421.1"/>
    </source>
</evidence>
<evidence type="ECO:0000256" key="7">
    <source>
        <dbReference type="ARBA" id="ARBA00023136"/>
    </source>
</evidence>
<dbReference type="InterPro" id="IPR009542">
    <property type="entry name" value="Spc1/SPCS1"/>
</dbReference>
<evidence type="ECO:0000256" key="4">
    <source>
        <dbReference type="ARBA" id="ARBA00022692"/>
    </source>
</evidence>
<evidence type="ECO:0000313" key="11">
    <source>
        <dbReference type="Proteomes" id="UP000027361"/>
    </source>
</evidence>
<gene>
    <name evidence="10" type="ORF">K437DRAFT_260124</name>
</gene>
<dbReference type="Pfam" id="PF06645">
    <property type="entry name" value="SPC12"/>
    <property type="match status" value="1"/>
</dbReference>
<keyword evidence="7 9" id="KW-0472">Membrane</keyword>
<accession>A0A066V4R1</accession>
<evidence type="ECO:0000256" key="5">
    <source>
        <dbReference type="ARBA" id="ARBA00022824"/>
    </source>
</evidence>
<dbReference type="PANTHER" id="PTHR13202:SF0">
    <property type="entry name" value="SIGNAL PEPTIDASE COMPLEX SUBUNIT 1"/>
    <property type="match status" value="1"/>
</dbReference>
<protein>
    <recommendedName>
        <fullName evidence="3">Signal peptidase complex subunit 1</fullName>
    </recommendedName>
</protein>
<evidence type="ECO:0000256" key="3">
    <source>
        <dbReference type="ARBA" id="ARBA00017059"/>
    </source>
</evidence>
<evidence type="ECO:0000256" key="9">
    <source>
        <dbReference type="SAM" id="Phobius"/>
    </source>
</evidence>
<evidence type="ECO:0000256" key="6">
    <source>
        <dbReference type="ARBA" id="ARBA00022989"/>
    </source>
</evidence>
<dbReference type="GO" id="GO:0006465">
    <property type="term" value="P:signal peptide processing"/>
    <property type="evidence" value="ECO:0007669"/>
    <property type="project" value="InterPro"/>
</dbReference>
<dbReference type="RefSeq" id="XP_013240046.1">
    <property type="nucleotide sequence ID" value="XM_013384592.1"/>
</dbReference>
<dbReference type="HOGENOM" id="CLU_134505_2_0_1"/>
<feature type="transmembrane region" description="Helical" evidence="9">
    <location>
        <begin position="27"/>
        <end position="43"/>
    </location>
</feature>
<evidence type="ECO:0000256" key="8">
    <source>
        <dbReference type="ARBA" id="ARBA00045204"/>
    </source>
</evidence>
<dbReference type="AlphaFoldDB" id="A0A066V4R1"/>
<evidence type="ECO:0000256" key="1">
    <source>
        <dbReference type="ARBA" id="ARBA00004477"/>
    </source>
</evidence>
<comment type="subcellular location">
    <subcellularLocation>
        <location evidence="1">Endoplasmic reticulum membrane</location>
        <topology evidence="1">Multi-pass membrane protein</topology>
    </subcellularLocation>
</comment>
<name>A0A066V4R1_TILAU</name>
<comment type="function">
    <text evidence="8">Component of the signal peptidase complex (SPC) which catalyzes the cleavage of N-terminal signal sequences from nascent proteins as they are translocated into the lumen of the endoplasmic reticulum. Dispensable for SPC enzymatic activity.</text>
</comment>
<dbReference type="Proteomes" id="UP000027361">
    <property type="component" value="Unassembled WGS sequence"/>
</dbReference>
<organism evidence="10 11">
    <name type="scientific">Tilletiaria anomala (strain ATCC 24038 / CBS 436.72 / UBC 951)</name>
    <dbReference type="NCBI Taxonomy" id="1037660"/>
    <lineage>
        <taxon>Eukaryota</taxon>
        <taxon>Fungi</taxon>
        <taxon>Dikarya</taxon>
        <taxon>Basidiomycota</taxon>
        <taxon>Ustilaginomycotina</taxon>
        <taxon>Exobasidiomycetes</taxon>
        <taxon>Georgefischeriales</taxon>
        <taxon>Tilletiariaceae</taxon>
        <taxon>Tilletiaria</taxon>
    </lineage>
</organism>
<proteinExistence type="inferred from homology"/>
<dbReference type="GeneID" id="25265462"/>
<dbReference type="FunCoup" id="A0A066V4R1">
    <property type="interactions" value="59"/>
</dbReference>
<keyword evidence="4 9" id="KW-0812">Transmembrane</keyword>
<dbReference type="InParanoid" id="A0A066V4R1"/>
<comment type="similarity">
    <text evidence="2">Belongs to the SPCS1 family.</text>
</comment>
<evidence type="ECO:0000256" key="2">
    <source>
        <dbReference type="ARBA" id="ARBA00005245"/>
    </source>
</evidence>
<dbReference type="GO" id="GO:0005787">
    <property type="term" value="C:signal peptidase complex"/>
    <property type="evidence" value="ECO:0007669"/>
    <property type="project" value="InterPro"/>
</dbReference>
<reference evidence="10 11" key="1">
    <citation type="submission" date="2014-05" db="EMBL/GenBank/DDBJ databases">
        <title>Draft genome sequence of a rare smut relative, Tilletiaria anomala UBC 951.</title>
        <authorList>
            <consortium name="DOE Joint Genome Institute"/>
            <person name="Toome M."/>
            <person name="Kuo A."/>
            <person name="Henrissat B."/>
            <person name="Lipzen A."/>
            <person name="Tritt A."/>
            <person name="Yoshinaga Y."/>
            <person name="Zane M."/>
            <person name="Barry K."/>
            <person name="Grigoriev I.V."/>
            <person name="Spatafora J.W."/>
            <person name="Aimea M.C."/>
        </authorList>
    </citation>
    <scope>NUCLEOTIDE SEQUENCE [LARGE SCALE GENOMIC DNA]</scope>
    <source>
        <strain evidence="10 11">UBC 951</strain>
    </source>
</reference>
<keyword evidence="5" id="KW-0256">Endoplasmic reticulum</keyword>
<dbReference type="EMBL" id="JMSN01000169">
    <property type="protein sequence ID" value="KDN36421.1"/>
    <property type="molecule type" value="Genomic_DNA"/>
</dbReference>
<dbReference type="OMA" id="IHLTLWT"/>
<comment type="caution">
    <text evidence="10">The sequence shown here is derived from an EMBL/GenBank/DDBJ whole genome shotgun (WGS) entry which is preliminary data.</text>
</comment>
<dbReference type="PANTHER" id="PTHR13202">
    <property type="entry name" value="MICROSOMAL SIGNAL PEPTIDASE 12 KDA SUBUNIT"/>
    <property type="match status" value="1"/>
</dbReference>
<dbReference type="STRING" id="1037660.A0A066V4R1"/>